<feature type="signal peptide" evidence="1">
    <location>
        <begin position="1"/>
        <end position="20"/>
    </location>
</feature>
<feature type="chain" id="PRO_5002975465" evidence="1">
    <location>
        <begin position="21"/>
        <end position="275"/>
    </location>
</feature>
<evidence type="ECO:0000313" key="2">
    <source>
        <dbReference type="EMBL" id="ACU30952.1"/>
    </source>
</evidence>
<sequence>MEKLHLIALLALASVSVTLALDWYALSQANYAAIQNGLSQLNNAATQMNQSIIEQQDRVLAGLDDLDDTIRKSLLLLWVQYPNLNITMDQMRNTANQINKAANYKWYVANIADDYKQSVTNNVMIPAQTVVQNILTAMTTFYAQQWQSCAQTYAPQLVQPQTSVGRLQQCISMAVPYFKTVADTTLVMFANGKSAVAAILNLLNACSPSSTNCVTKFLNDLPNLLSNVVNGVSRLEGIPSSIIQPGKPAVKECVDLITADIQEILQGLVNKTSSC</sequence>
<keyword evidence="1" id="KW-0732">Signal</keyword>
<dbReference type="AlphaFoldDB" id="C6ZQU8"/>
<dbReference type="EMBL" id="EZ114899">
    <property type="protein sequence ID" value="ACU30952.1"/>
    <property type="molecule type" value="mRNA"/>
</dbReference>
<protein>
    <submittedName>
        <fullName evidence="2">Putative 30.5 kDa secreted protein</fullName>
    </submittedName>
</protein>
<accession>C6ZQU8</accession>
<proteinExistence type="evidence at transcript level"/>
<evidence type="ECO:0000256" key="1">
    <source>
        <dbReference type="SAM" id="SignalP"/>
    </source>
</evidence>
<reference evidence="2" key="1">
    <citation type="journal article" date="2010" name="J. Med. Entomol.">
        <title>The salivary gland transcriptome of the eastern tree hole mosquito, Ochlerotatus triseriatus.</title>
        <authorList>
            <person name="Calvo E."/>
            <person name="Sanchez-Vargas I."/>
            <person name="Kotsyfakis M."/>
            <person name="Favreau A.J."/>
            <person name="Barbian K.D."/>
            <person name="Pham V.M."/>
            <person name="Olson K.E."/>
            <person name="Ribeiro J.M."/>
        </authorList>
    </citation>
    <scope>NUCLEOTIDE SEQUENCE</scope>
    <source>
        <tissue evidence="2">Salivary glands</tissue>
    </source>
</reference>
<organism evidence="2">
    <name type="scientific">Ochlerotatus triseriatus</name>
    <name type="common">Eastern treehole mosquito</name>
    <name type="synonym">Aedes triseriatus</name>
    <dbReference type="NCBI Taxonomy" id="7162"/>
    <lineage>
        <taxon>Eukaryota</taxon>
        <taxon>Metazoa</taxon>
        <taxon>Ecdysozoa</taxon>
        <taxon>Arthropoda</taxon>
        <taxon>Hexapoda</taxon>
        <taxon>Insecta</taxon>
        <taxon>Pterygota</taxon>
        <taxon>Neoptera</taxon>
        <taxon>Endopterygota</taxon>
        <taxon>Diptera</taxon>
        <taxon>Nematocera</taxon>
        <taxon>Culicoidea</taxon>
        <taxon>Culicidae</taxon>
        <taxon>Culicinae</taxon>
        <taxon>Aedini</taxon>
        <taxon>Ochlerotatus</taxon>
        <taxon>Protomacleaya</taxon>
    </lineage>
</organism>
<name>C6ZQU8_OCHTR</name>